<evidence type="ECO:0000313" key="8">
    <source>
        <dbReference type="Proteomes" id="UP000694865"/>
    </source>
</evidence>
<reference evidence="9" key="1">
    <citation type="submission" date="2025-08" db="UniProtKB">
        <authorList>
            <consortium name="RefSeq"/>
        </authorList>
    </citation>
    <scope>IDENTIFICATION</scope>
    <source>
        <tissue evidence="9">Testes</tissue>
    </source>
</reference>
<dbReference type="SUPFAM" id="SSF103473">
    <property type="entry name" value="MFS general substrate transporter"/>
    <property type="match status" value="1"/>
</dbReference>
<feature type="transmembrane region" description="Helical" evidence="6">
    <location>
        <begin position="618"/>
        <end position="639"/>
    </location>
</feature>
<accession>A0ABM0LWT2</accession>
<feature type="transmembrane region" description="Helical" evidence="6">
    <location>
        <begin position="525"/>
        <end position="544"/>
    </location>
</feature>
<organism evidence="8 9">
    <name type="scientific">Saccoglossus kowalevskii</name>
    <name type="common">Acorn worm</name>
    <dbReference type="NCBI Taxonomy" id="10224"/>
    <lineage>
        <taxon>Eukaryota</taxon>
        <taxon>Metazoa</taxon>
        <taxon>Hemichordata</taxon>
        <taxon>Enteropneusta</taxon>
        <taxon>Harrimaniidae</taxon>
        <taxon>Saccoglossus</taxon>
    </lineage>
</organism>
<dbReference type="PANTHER" id="PTHR24064">
    <property type="entry name" value="SOLUTE CARRIER FAMILY 22 MEMBER"/>
    <property type="match status" value="1"/>
</dbReference>
<evidence type="ECO:0000256" key="2">
    <source>
        <dbReference type="ARBA" id="ARBA00022692"/>
    </source>
</evidence>
<keyword evidence="4 6" id="KW-0472">Membrane</keyword>
<proteinExistence type="predicted"/>
<feature type="transmembrane region" description="Helical" evidence="6">
    <location>
        <begin position="329"/>
        <end position="347"/>
    </location>
</feature>
<dbReference type="InterPro" id="IPR036259">
    <property type="entry name" value="MFS_trans_sf"/>
</dbReference>
<name>A0ABM0LWT2_SACKO</name>
<keyword evidence="3 6" id="KW-1133">Transmembrane helix</keyword>
<keyword evidence="8" id="KW-1185">Reference proteome</keyword>
<dbReference type="Gene3D" id="1.20.1250.20">
    <property type="entry name" value="MFS general substrate transporter like domains"/>
    <property type="match status" value="1"/>
</dbReference>
<feature type="transmembrane region" description="Helical" evidence="6">
    <location>
        <begin position="497"/>
        <end position="518"/>
    </location>
</feature>
<dbReference type="RefSeq" id="XP_006812223.1">
    <property type="nucleotide sequence ID" value="XM_006812160.1"/>
</dbReference>
<evidence type="ECO:0000259" key="7">
    <source>
        <dbReference type="PROSITE" id="PS50850"/>
    </source>
</evidence>
<feature type="domain" description="Major facilitator superfamily (MFS) profile" evidence="7">
    <location>
        <begin position="165"/>
        <end position="644"/>
    </location>
</feature>
<evidence type="ECO:0000256" key="6">
    <source>
        <dbReference type="SAM" id="Phobius"/>
    </source>
</evidence>
<feature type="transmembrane region" description="Helical" evidence="6">
    <location>
        <begin position="464"/>
        <end position="485"/>
    </location>
</feature>
<dbReference type="PROSITE" id="PS50850">
    <property type="entry name" value="MFS"/>
    <property type="match status" value="1"/>
</dbReference>
<dbReference type="Pfam" id="PF07690">
    <property type="entry name" value="MFS_1"/>
    <property type="match status" value="1"/>
</dbReference>
<keyword evidence="2 6" id="KW-0812">Transmembrane</keyword>
<evidence type="ECO:0000256" key="3">
    <source>
        <dbReference type="ARBA" id="ARBA00022989"/>
    </source>
</evidence>
<evidence type="ECO:0000256" key="1">
    <source>
        <dbReference type="ARBA" id="ARBA00004141"/>
    </source>
</evidence>
<dbReference type="InterPro" id="IPR011701">
    <property type="entry name" value="MFS"/>
</dbReference>
<feature type="transmembrane region" description="Helical" evidence="6">
    <location>
        <begin position="211"/>
        <end position="231"/>
    </location>
</feature>
<protein>
    <submittedName>
        <fullName evidence="9">Organic cation transporter protein-like</fullName>
    </submittedName>
</protein>
<feature type="transmembrane region" description="Helical" evidence="6">
    <location>
        <begin position="556"/>
        <end position="580"/>
    </location>
</feature>
<comment type="subcellular location">
    <subcellularLocation>
        <location evidence="1">Membrane</location>
        <topology evidence="1">Multi-pass membrane protein</topology>
    </subcellularLocation>
</comment>
<dbReference type="InterPro" id="IPR020846">
    <property type="entry name" value="MFS_dom"/>
</dbReference>
<feature type="compositionally biased region" description="Basic and acidic residues" evidence="5">
    <location>
        <begin position="392"/>
        <end position="403"/>
    </location>
</feature>
<evidence type="ECO:0000313" key="9">
    <source>
        <dbReference type="RefSeq" id="XP_006812223.1"/>
    </source>
</evidence>
<feature type="region of interest" description="Disordered" evidence="5">
    <location>
        <begin position="390"/>
        <end position="413"/>
    </location>
</feature>
<sequence>MSQLQRHDGTIVDAPHEMQQLTKDFYSHLFTPDPVSMDCQHKLLSNLPQLDDDLKEKCDMDLSFEELTASVKSFSSGTSPGQREANLSKAEMEVDDVLVLFGDFDVYHSIMFCLVALPGNLFSVWHMMATVFLTAVPDTYHCTIPDGSSLNESIPIIDIDENGDPVYDSCSMYVNSSVDNSTTECTDGWHYEKQFEESIVTEWDLVCEDAFLAQLSQVIFMTGVMISSFVAGHLSDRHGRKTVFISSLWLQAIFGSLTAFSQYYSVFCCLRFVVGLLEEGVLNIQFVIVTEMFPPHKRTYAGFLDCMCWAVGMMLLAIIAYVFQHWRAFQLVISAPALLTFYYYWVLPESMRWLVSNGKVQDAETILYTAAKLNSVILPENILSMEYTKPTNQDEKSNEDHSATPRNDGQSIDVVRDNANDAEGDREAVVAAVDGETDIGNSKLETISEDPTFTFFDLLRTPTMALHTLIMSLSWFICSLVYYGLSYNTANFGVNVYTLFFLTGCVEIPAYALSMIVIVRFGRRWPTFLFMLTSGTACTCLAFIPTETDEGASLDVLRVIILLFGKFGITGAFGTIYVWVAELFPTLLRNKGLGVCAFCACVGGVIAPLTVYVAYYNIAIPMAVFGVLSLINSAAVLTLPETKNVPMPRTVEDVAKLKYWRQYNRESVNSLNDVSTQSDKGTQTSTNELPLC</sequence>
<evidence type="ECO:0000256" key="5">
    <source>
        <dbReference type="SAM" id="MobiDB-lite"/>
    </source>
</evidence>
<feature type="region of interest" description="Disordered" evidence="5">
    <location>
        <begin position="671"/>
        <end position="692"/>
    </location>
</feature>
<gene>
    <name evidence="9" type="primary">LOC102800644</name>
</gene>
<evidence type="ECO:0000256" key="4">
    <source>
        <dbReference type="ARBA" id="ARBA00023136"/>
    </source>
</evidence>
<dbReference type="GeneID" id="102800644"/>
<feature type="transmembrane region" description="Helical" evidence="6">
    <location>
        <begin position="592"/>
        <end position="612"/>
    </location>
</feature>
<dbReference type="CDD" id="cd17317">
    <property type="entry name" value="MFS_SLC22"/>
    <property type="match status" value="1"/>
</dbReference>
<feature type="transmembrane region" description="Helical" evidence="6">
    <location>
        <begin position="301"/>
        <end position="323"/>
    </location>
</feature>
<dbReference type="Proteomes" id="UP000694865">
    <property type="component" value="Unplaced"/>
</dbReference>